<keyword evidence="3" id="KW-1185">Reference proteome</keyword>
<name>A0ABS9KZB1_9BACT</name>
<evidence type="ECO:0000256" key="1">
    <source>
        <dbReference type="SAM" id="Phobius"/>
    </source>
</evidence>
<dbReference type="EMBL" id="JAKLTR010000023">
    <property type="protein sequence ID" value="MCG2617648.1"/>
    <property type="molecule type" value="Genomic_DNA"/>
</dbReference>
<gene>
    <name evidence="2" type="ORF">LZZ85_25330</name>
</gene>
<evidence type="ECO:0000313" key="3">
    <source>
        <dbReference type="Proteomes" id="UP001165367"/>
    </source>
</evidence>
<reference evidence="2" key="1">
    <citation type="submission" date="2022-01" db="EMBL/GenBank/DDBJ databases">
        <authorList>
            <person name="Jo J.-H."/>
            <person name="Im W.-T."/>
        </authorList>
    </citation>
    <scope>NUCLEOTIDE SEQUENCE</scope>
    <source>
        <strain evidence="2">NA20</strain>
    </source>
</reference>
<feature type="transmembrane region" description="Helical" evidence="1">
    <location>
        <begin position="6"/>
        <end position="23"/>
    </location>
</feature>
<dbReference type="RefSeq" id="WP_237876448.1">
    <property type="nucleotide sequence ID" value="NZ_JAKLTR010000023.1"/>
</dbReference>
<comment type="caution">
    <text evidence="2">The sequence shown here is derived from an EMBL/GenBank/DDBJ whole genome shotgun (WGS) entry which is preliminary data.</text>
</comment>
<accession>A0ABS9KZB1</accession>
<evidence type="ECO:0000313" key="2">
    <source>
        <dbReference type="EMBL" id="MCG2617648.1"/>
    </source>
</evidence>
<dbReference type="InterPro" id="IPR011990">
    <property type="entry name" value="TPR-like_helical_dom_sf"/>
</dbReference>
<protein>
    <recommendedName>
        <fullName evidence="4">Tetratricopeptide repeat protein</fullName>
    </recommendedName>
</protein>
<evidence type="ECO:0008006" key="4">
    <source>
        <dbReference type="Google" id="ProtNLM"/>
    </source>
</evidence>
<keyword evidence="1" id="KW-1133">Transmembrane helix</keyword>
<dbReference type="Proteomes" id="UP001165367">
    <property type="component" value="Unassembled WGS sequence"/>
</dbReference>
<dbReference type="Gene3D" id="1.25.40.10">
    <property type="entry name" value="Tetratricopeptide repeat domain"/>
    <property type="match status" value="1"/>
</dbReference>
<keyword evidence="1" id="KW-0472">Membrane</keyword>
<dbReference type="SUPFAM" id="SSF48452">
    <property type="entry name" value="TPR-like"/>
    <property type="match status" value="1"/>
</dbReference>
<organism evidence="2 3">
    <name type="scientific">Terrimonas ginsenosidimutans</name>
    <dbReference type="NCBI Taxonomy" id="2908004"/>
    <lineage>
        <taxon>Bacteria</taxon>
        <taxon>Pseudomonadati</taxon>
        <taxon>Bacteroidota</taxon>
        <taxon>Chitinophagia</taxon>
        <taxon>Chitinophagales</taxon>
        <taxon>Chitinophagaceae</taxon>
        <taxon>Terrimonas</taxon>
    </lineage>
</organism>
<sequence>MKKPQWITIAIATVLVAGIYLFGRTVPTKSETPVAAAHDEHDGHDHGSAATAAVSTDSILHFAKQQLTPEQVTRLNLLENSITRGDVKTQQLRVYHQLSHFWVDSIGFFQPYAWYEAEAARLENSEKSLTFAAHLFLENLQQEENPGLRQWAAVQAKDLFERSLKLNPDSDSSKVGLGATLIFGGLSENPMEGLKWIREVEQKDSTNVYAQMTLARGAIISGQLDKAVSRLMTVNRIQPDNLDAILMLADLYDRMKEKKKAAEWYQGSLKYVTRQDVRKEIEKRIAELSK</sequence>
<proteinExistence type="predicted"/>
<keyword evidence="1" id="KW-0812">Transmembrane</keyword>